<reference evidence="1 2" key="1">
    <citation type="submission" date="2007-11" db="EMBL/GenBank/DDBJ databases">
        <title>Draft genome sequence of Bacteroides stercoris(ATCC 43183).</title>
        <authorList>
            <person name="Sudarsanam P."/>
            <person name="Ley R."/>
            <person name="Guruge J."/>
            <person name="Turnbaugh P.J."/>
            <person name="Mahowald M."/>
            <person name="Liep D."/>
            <person name="Gordon J."/>
        </authorList>
    </citation>
    <scope>NUCLEOTIDE SEQUENCE [LARGE SCALE GENOMIC DNA]</scope>
    <source>
        <strain evidence="1 2">ATCC 43183</strain>
    </source>
</reference>
<accession>B0NLC5</accession>
<gene>
    <name evidence="1" type="ORF">BACSTE_00244</name>
</gene>
<organism evidence="1 2">
    <name type="scientific">Bacteroides stercoris ATCC 43183</name>
    <dbReference type="NCBI Taxonomy" id="449673"/>
    <lineage>
        <taxon>Bacteria</taxon>
        <taxon>Pseudomonadati</taxon>
        <taxon>Bacteroidota</taxon>
        <taxon>Bacteroidia</taxon>
        <taxon>Bacteroidales</taxon>
        <taxon>Bacteroidaceae</taxon>
        <taxon>Bacteroides</taxon>
    </lineage>
</organism>
<dbReference type="AlphaFoldDB" id="B0NLC5"/>
<dbReference type="EMBL" id="ABFZ02000012">
    <property type="protein sequence ID" value="EDS16850.1"/>
    <property type="molecule type" value="Genomic_DNA"/>
</dbReference>
<reference evidence="1 2" key="2">
    <citation type="submission" date="2007-11" db="EMBL/GenBank/DDBJ databases">
        <authorList>
            <person name="Fulton L."/>
            <person name="Clifton S."/>
            <person name="Fulton B."/>
            <person name="Xu J."/>
            <person name="Minx P."/>
            <person name="Pepin K.H."/>
            <person name="Johnson M."/>
            <person name="Thiruvilangam P."/>
            <person name="Bhonagiri V."/>
            <person name="Nash W.E."/>
            <person name="Mardis E.R."/>
            <person name="Wilson R.K."/>
        </authorList>
    </citation>
    <scope>NUCLEOTIDE SEQUENCE [LARGE SCALE GENOMIC DNA]</scope>
    <source>
        <strain evidence="1 2">ATCC 43183</strain>
    </source>
</reference>
<dbReference type="Proteomes" id="UP000004713">
    <property type="component" value="Unassembled WGS sequence"/>
</dbReference>
<dbReference type="HOGENOM" id="CLU_2491426_0_0_10"/>
<evidence type="ECO:0000313" key="2">
    <source>
        <dbReference type="Proteomes" id="UP000004713"/>
    </source>
</evidence>
<name>B0NLC5_BACSE</name>
<comment type="caution">
    <text evidence="1">The sequence shown here is derived from an EMBL/GenBank/DDBJ whole genome shotgun (WGS) entry which is preliminary data.</text>
</comment>
<sequence length="86" mass="9743">MTVDCIVIFCIIDICIKNNVNYQIYGIAYNLSFATIQTKEPLPTHFCVHLLMFCISPPIMQRYRVSVPCSLPGSRYPLPFSPSIGK</sequence>
<proteinExistence type="predicted"/>
<evidence type="ECO:0000313" key="1">
    <source>
        <dbReference type="EMBL" id="EDS16850.1"/>
    </source>
</evidence>
<protein>
    <submittedName>
        <fullName evidence="1">Uncharacterized protein</fullName>
    </submittedName>
</protein>